<keyword evidence="10" id="KW-1185">Reference proteome</keyword>
<sequence length="927" mass="108056">MNFRSHVKDDEADRNVAKIGIEDGEMRKRLPNAIIIGVKKGGTRALLEILKIHPSIRACSSEVHFFDRDENYEQGLEWYQQQMPASLPHQITIEKSPSYFIRPEVPERVYGMSKTVKLLVIVRDPTRRAISDYTQSLERKPDNPPFEEMVMDADGKIDEDWSKLEIGRYAKHLARWLKYFPLHQIHFVSGEELIKRPAKEVQLVERFLKLKPFITEDNFFFNESKGFPCFVGKITENGSVKKSHCMGETKGRKHPDVQEDVLERLREFFRPLNGKFYSMADLLGDILVEKPKETTGTDRIIVVDNVPTISPDRLEKLKNVIRKVFSKFGKIVTEHYPQDENGQTKGFIFLEFSNANDAAQAVKTANGYKLDKHHIFAVNHFEDFDKLVSLTKDWEPPTKQPYVEQANLRSWLLDPDCNDQYVVIHGGGDKVGIMWNTPQEPILSRERMNWTETYVRWSPKGSYLATFHYQGIALWGGEEFKRIMRFSHTGVQLIDFSPCERYLVTFSPLTDTPDDPQAIVIWDIRTGNKKRGFLCGDQSQWPVFKWSAKGNYFGRLGEDSISIYETPSFGLLEKKSLKIQDVRDFAWSPSDDMIAFWVPENKDTPARVTLMEIPSRKEIRVKNLFNVSECKVFWHQKGDYLAVKVDRYTKSKKGLYYNLELFRVRERQIPVDVVEMKEAVTAFSWEPGGSKFAIIHGESPRISASFYNMEEKGKVTLLKTFDKKQVNSIFWSPTGQFCILAGLRNMNGVLEFYDTADVVCMNQAEHFMATDVEWDPTGRYVATSVSWWAHKVDNGYYIWSFQGKLLQRHALDQFCSLLWRPRPPTLLTEADIKNIKKDIKKFQRMFEIKDRMSQSRASKELIERRRRKMKDYQGYRQKKNMEFTQQKALRLELRNGIDTDELDSNADEFEDESVEFFIKEEITEVEE</sequence>
<dbReference type="InterPro" id="IPR015943">
    <property type="entry name" value="WD40/YVTN_repeat-like_dom_sf"/>
</dbReference>
<dbReference type="InterPro" id="IPR012677">
    <property type="entry name" value="Nucleotide-bd_a/b_plait_sf"/>
</dbReference>
<evidence type="ECO:0000313" key="9">
    <source>
        <dbReference type="EMBL" id="CAH3037146.1"/>
    </source>
</evidence>
<dbReference type="CDD" id="cd12278">
    <property type="entry name" value="RRM_eIF3B"/>
    <property type="match status" value="1"/>
</dbReference>
<evidence type="ECO:0000259" key="8">
    <source>
        <dbReference type="PROSITE" id="PS50102"/>
    </source>
</evidence>
<dbReference type="InterPro" id="IPR035979">
    <property type="entry name" value="RBD_domain_sf"/>
</dbReference>
<dbReference type="EMBL" id="CALNXK010000005">
    <property type="protein sequence ID" value="CAH3037146.1"/>
    <property type="molecule type" value="Genomic_DNA"/>
</dbReference>
<dbReference type="SUPFAM" id="SSF54928">
    <property type="entry name" value="RNA-binding domain, RBD"/>
    <property type="match status" value="1"/>
</dbReference>
<dbReference type="InterPro" id="IPR000863">
    <property type="entry name" value="Sulfotransferase_dom"/>
</dbReference>
<comment type="subunit">
    <text evidence="7">Component of the eukaryotic translation initiation factor 3 (eIF-3) complex.</text>
</comment>
<accession>A0ABN8MYB9</accession>
<evidence type="ECO:0000256" key="6">
    <source>
        <dbReference type="ARBA" id="ARBA00022917"/>
    </source>
</evidence>
<keyword evidence="6 7" id="KW-0648">Protein biosynthesis</keyword>
<evidence type="ECO:0000256" key="2">
    <source>
        <dbReference type="ARBA" id="ARBA00022490"/>
    </source>
</evidence>
<evidence type="ECO:0000256" key="3">
    <source>
        <dbReference type="ARBA" id="ARBA00022540"/>
    </source>
</evidence>
<keyword evidence="3 7" id="KW-0396">Initiation factor</keyword>
<dbReference type="Gene3D" id="2.130.10.10">
    <property type="entry name" value="YVTN repeat-like/Quinoprotein amine dehydrogenase"/>
    <property type="match status" value="2"/>
</dbReference>
<evidence type="ECO:0000256" key="1">
    <source>
        <dbReference type="ARBA" id="ARBA00004496"/>
    </source>
</evidence>
<dbReference type="InterPro" id="IPR011400">
    <property type="entry name" value="EIF3B"/>
</dbReference>
<dbReference type="Gene3D" id="3.40.50.300">
    <property type="entry name" value="P-loop containing nucleotide triphosphate hydrolases"/>
    <property type="match status" value="1"/>
</dbReference>
<dbReference type="InterPro" id="IPR013979">
    <property type="entry name" value="TIF_beta_prop-like"/>
</dbReference>
<dbReference type="Pfam" id="PF00685">
    <property type="entry name" value="Sulfotransfer_1"/>
    <property type="match status" value="1"/>
</dbReference>
<dbReference type="InterPro" id="IPR034363">
    <property type="entry name" value="eIF3B_RRM"/>
</dbReference>
<dbReference type="PANTHER" id="PTHR14068:SF0">
    <property type="entry name" value="EUKARYOTIC TRANSLATION INITIATION FACTOR 3 SUBUNIT B"/>
    <property type="match status" value="1"/>
</dbReference>
<dbReference type="Proteomes" id="UP001159405">
    <property type="component" value="Unassembled WGS sequence"/>
</dbReference>
<keyword evidence="2 7" id="KW-0963">Cytoplasm</keyword>
<dbReference type="SMART" id="SM00360">
    <property type="entry name" value="RRM"/>
    <property type="match status" value="1"/>
</dbReference>
<dbReference type="Pfam" id="PF08662">
    <property type="entry name" value="eIF2A"/>
    <property type="match status" value="1"/>
</dbReference>
<feature type="domain" description="RRM" evidence="8">
    <location>
        <begin position="299"/>
        <end position="383"/>
    </location>
</feature>
<reference evidence="9 10" key="1">
    <citation type="submission" date="2022-05" db="EMBL/GenBank/DDBJ databases">
        <authorList>
            <consortium name="Genoscope - CEA"/>
            <person name="William W."/>
        </authorList>
    </citation>
    <scope>NUCLEOTIDE SEQUENCE [LARGE SCALE GENOMIC DNA]</scope>
</reference>
<dbReference type="InterPro" id="IPR027417">
    <property type="entry name" value="P-loop_NTPase"/>
</dbReference>
<dbReference type="SUPFAM" id="SSF82171">
    <property type="entry name" value="DPP6 N-terminal domain-like"/>
    <property type="match status" value="1"/>
</dbReference>
<dbReference type="Pfam" id="PF00076">
    <property type="entry name" value="RRM_1"/>
    <property type="match status" value="1"/>
</dbReference>
<proteinExistence type="inferred from homology"/>
<dbReference type="InterPro" id="IPR000504">
    <property type="entry name" value="RRM_dom"/>
</dbReference>
<keyword evidence="4" id="KW-0853">WD repeat</keyword>
<dbReference type="HAMAP" id="MF_03001">
    <property type="entry name" value="eIF3b"/>
    <property type="match status" value="1"/>
</dbReference>
<gene>
    <name evidence="9" type="ORF">PLOB_00035350</name>
</gene>
<evidence type="ECO:0000256" key="4">
    <source>
        <dbReference type="ARBA" id="ARBA00022574"/>
    </source>
</evidence>
<dbReference type="SUPFAM" id="SSF52540">
    <property type="entry name" value="P-loop containing nucleoside triphosphate hydrolases"/>
    <property type="match status" value="1"/>
</dbReference>
<comment type="similarity">
    <text evidence="7">Belongs to the eIF-3 subunit B family.</text>
</comment>
<dbReference type="PANTHER" id="PTHR14068">
    <property type="entry name" value="EUKARYOTIC TRANSLATION INITIATION FACTOR 3 EIF3 -RELATED"/>
    <property type="match status" value="1"/>
</dbReference>
<keyword evidence="5 7" id="KW-0694">RNA-binding</keyword>
<comment type="subcellular location">
    <subcellularLocation>
        <location evidence="1 7">Cytoplasm</location>
    </subcellularLocation>
</comment>
<evidence type="ECO:0000256" key="7">
    <source>
        <dbReference type="HAMAP-Rule" id="MF_03001"/>
    </source>
</evidence>
<dbReference type="PROSITE" id="PS50102">
    <property type="entry name" value="RRM"/>
    <property type="match status" value="1"/>
</dbReference>
<comment type="function">
    <text evidence="7">RNA-binding component of the eukaryotic translation initiation factor 3 (eIF-3) complex, which is involved in protein synthesis of a specialized repertoire of mRNAs and, together with other initiation factors, stimulates binding of mRNA and methionyl-tRNAi to the 40S ribosome. The eIF-3 complex specifically targets and initiates translation of a subset of mRNAs involved in cell proliferation.</text>
</comment>
<protein>
    <recommendedName>
        <fullName evidence="7">Eukaryotic translation initiation factor 3 subunit B</fullName>
        <shortName evidence="7">eIF3b</shortName>
    </recommendedName>
    <alternativeName>
        <fullName evidence="7">Eukaryotic translation initiation factor 3 subunit 9</fullName>
    </alternativeName>
</protein>
<evidence type="ECO:0000313" key="10">
    <source>
        <dbReference type="Proteomes" id="UP001159405"/>
    </source>
</evidence>
<organism evidence="9 10">
    <name type="scientific">Porites lobata</name>
    <dbReference type="NCBI Taxonomy" id="104759"/>
    <lineage>
        <taxon>Eukaryota</taxon>
        <taxon>Metazoa</taxon>
        <taxon>Cnidaria</taxon>
        <taxon>Anthozoa</taxon>
        <taxon>Hexacorallia</taxon>
        <taxon>Scleractinia</taxon>
        <taxon>Fungiina</taxon>
        <taxon>Poritidae</taxon>
        <taxon>Porites</taxon>
    </lineage>
</organism>
<evidence type="ECO:0000256" key="5">
    <source>
        <dbReference type="ARBA" id="ARBA00022884"/>
    </source>
</evidence>
<dbReference type="Gene3D" id="3.30.70.330">
    <property type="match status" value="1"/>
</dbReference>
<name>A0ABN8MYB9_9CNID</name>
<comment type="caution">
    <text evidence="9">The sequence shown here is derived from an EMBL/GenBank/DDBJ whole genome shotgun (WGS) entry which is preliminary data.</text>
</comment>